<evidence type="ECO:0000256" key="1">
    <source>
        <dbReference type="ARBA" id="ARBA00004141"/>
    </source>
</evidence>
<feature type="transmembrane region" description="Helical" evidence="8">
    <location>
        <begin position="7"/>
        <end position="26"/>
    </location>
</feature>
<feature type="transmembrane region" description="Helical" evidence="8">
    <location>
        <begin position="32"/>
        <end position="53"/>
    </location>
</feature>
<dbReference type="OrthoDB" id="9810120at2"/>
<keyword evidence="8" id="KW-0520">NAD</keyword>
<keyword evidence="10" id="KW-1185">Reference proteome</keyword>
<name>E1IHS5_9CHLR</name>
<proteinExistence type="inferred from homology"/>
<comment type="similarity">
    <text evidence="2 8">Belongs to the complex I subunit 4L family.</text>
</comment>
<dbReference type="PANTHER" id="PTHR11434:SF16">
    <property type="entry name" value="NADH-UBIQUINONE OXIDOREDUCTASE CHAIN 4L"/>
    <property type="match status" value="1"/>
</dbReference>
<dbReference type="EMBL" id="ADVR01000120">
    <property type="protein sequence ID" value="EFO79262.1"/>
    <property type="molecule type" value="Genomic_DNA"/>
</dbReference>
<dbReference type="NCBIfam" id="NF004322">
    <property type="entry name" value="PRK05715.1-4"/>
    <property type="match status" value="1"/>
</dbReference>
<keyword evidence="8" id="KW-1278">Translocase</keyword>
<dbReference type="NCBIfam" id="NF004320">
    <property type="entry name" value="PRK05715.1-2"/>
    <property type="match status" value="1"/>
</dbReference>
<keyword evidence="8" id="KW-1003">Cell membrane</keyword>
<protein>
    <recommendedName>
        <fullName evidence="8">NADH-quinone oxidoreductase subunit K</fullName>
        <ecNumber evidence="8">7.1.1.-</ecNumber>
    </recommendedName>
    <alternativeName>
        <fullName evidence="8">NADH dehydrogenase I subunit K</fullName>
    </alternativeName>
    <alternativeName>
        <fullName evidence="8">NDH-1 subunit K</fullName>
    </alternativeName>
</protein>
<keyword evidence="8" id="KW-0830">Ubiquinone</keyword>
<keyword evidence="6 8" id="KW-1133">Transmembrane helix</keyword>
<dbReference type="InterPro" id="IPR001133">
    <property type="entry name" value="NADH_UbQ_OxRdtase_chain4L/K"/>
</dbReference>
<reference evidence="9 10" key="1">
    <citation type="journal article" date="2011" name="J. Bacteriol.">
        <title>Draft genome sequence of the anoxygenic filamentous phototrophic bacterium Oscillochloris trichoides subsp. DG-6.</title>
        <authorList>
            <person name="Kuznetsov B.B."/>
            <person name="Ivanovsky R.N."/>
            <person name="Keppen O.I."/>
            <person name="Sukhacheva M.V."/>
            <person name="Bumazhkin B.K."/>
            <person name="Patutina E.O."/>
            <person name="Beletsky A.V."/>
            <person name="Mardanov A.V."/>
            <person name="Baslerov R.V."/>
            <person name="Panteleeva A.N."/>
            <person name="Kolganova T.V."/>
            <person name="Ravin N.V."/>
            <person name="Skryabin K.G."/>
        </authorList>
    </citation>
    <scope>NUCLEOTIDE SEQUENCE [LARGE SCALE GENOMIC DNA]</scope>
    <source>
        <strain evidence="9 10">DG-6</strain>
    </source>
</reference>
<dbReference type="Gene3D" id="1.10.287.3510">
    <property type="match status" value="1"/>
</dbReference>
<evidence type="ECO:0000256" key="4">
    <source>
        <dbReference type="ARBA" id="ARBA00022692"/>
    </source>
</evidence>
<dbReference type="AlphaFoldDB" id="E1IHS5"/>
<sequence>MTRAIPLEAVLVVAAALFCIGLFGALSRRNLIGVLMGIELMLNSANINLVAFWRYLEPRFITGPTFAIFVITVAAAEAAVGLAMIIAIYRSWNTVNADSVDSLKG</sequence>
<dbReference type="Proteomes" id="UP000054010">
    <property type="component" value="Unassembled WGS sequence"/>
</dbReference>
<dbReference type="HOGENOM" id="CLU_144724_1_1_0"/>
<gene>
    <name evidence="8" type="primary">nuoK</name>
    <name evidence="9" type="ORF">OSCT_2925</name>
</gene>
<dbReference type="NCBIfam" id="NF004323">
    <property type="entry name" value="PRK05715.1-5"/>
    <property type="match status" value="1"/>
</dbReference>
<dbReference type="Pfam" id="PF00420">
    <property type="entry name" value="Oxidored_q2"/>
    <property type="match status" value="1"/>
</dbReference>
<dbReference type="NCBIfam" id="NF004321">
    <property type="entry name" value="PRK05715.1-3"/>
    <property type="match status" value="1"/>
</dbReference>
<dbReference type="EC" id="7.1.1.-" evidence="8"/>
<keyword evidence="3 8" id="KW-0813">Transport</keyword>
<comment type="subcellular location">
    <subcellularLocation>
        <location evidence="8">Cell membrane</location>
        <topology evidence="8">Multi-pass membrane protein</topology>
    </subcellularLocation>
    <subcellularLocation>
        <location evidence="1">Membrane</location>
        <topology evidence="1">Multi-pass membrane protein</topology>
    </subcellularLocation>
</comment>
<feature type="transmembrane region" description="Helical" evidence="8">
    <location>
        <begin position="65"/>
        <end position="89"/>
    </location>
</feature>
<dbReference type="FunFam" id="1.10.287.3510:FF:000001">
    <property type="entry name" value="NADH-quinone oxidoreductase subunit K"/>
    <property type="match status" value="1"/>
</dbReference>
<evidence type="ECO:0000256" key="3">
    <source>
        <dbReference type="ARBA" id="ARBA00022448"/>
    </source>
</evidence>
<dbReference type="GO" id="GO:0048038">
    <property type="term" value="F:quinone binding"/>
    <property type="evidence" value="ECO:0007669"/>
    <property type="project" value="UniProtKB-KW"/>
</dbReference>
<organism evidence="9 10">
    <name type="scientific">Oscillochloris trichoides DG-6</name>
    <dbReference type="NCBI Taxonomy" id="765420"/>
    <lineage>
        <taxon>Bacteria</taxon>
        <taxon>Bacillati</taxon>
        <taxon>Chloroflexota</taxon>
        <taxon>Chloroflexia</taxon>
        <taxon>Chloroflexales</taxon>
        <taxon>Chloroflexineae</taxon>
        <taxon>Oscillochloridaceae</taxon>
        <taxon>Oscillochloris</taxon>
    </lineage>
</organism>
<accession>E1IHS5</accession>
<evidence type="ECO:0000256" key="6">
    <source>
        <dbReference type="ARBA" id="ARBA00022989"/>
    </source>
</evidence>
<dbReference type="GO" id="GO:0005886">
    <property type="term" value="C:plasma membrane"/>
    <property type="evidence" value="ECO:0007669"/>
    <property type="project" value="UniProtKB-SubCell"/>
</dbReference>
<dbReference type="HAMAP" id="MF_01456">
    <property type="entry name" value="NDH1_NuoK"/>
    <property type="match status" value="1"/>
</dbReference>
<dbReference type="PANTHER" id="PTHR11434">
    <property type="entry name" value="NADH-UBIQUINONE OXIDOREDUCTASE SUBUNIT ND4L"/>
    <property type="match status" value="1"/>
</dbReference>
<keyword evidence="5 8" id="KW-0874">Quinone</keyword>
<comment type="catalytic activity">
    <reaction evidence="8">
        <text>a quinone + NADH + 5 H(+)(in) = a quinol + NAD(+) + 4 H(+)(out)</text>
        <dbReference type="Rhea" id="RHEA:57888"/>
        <dbReference type="ChEBI" id="CHEBI:15378"/>
        <dbReference type="ChEBI" id="CHEBI:24646"/>
        <dbReference type="ChEBI" id="CHEBI:57540"/>
        <dbReference type="ChEBI" id="CHEBI:57945"/>
        <dbReference type="ChEBI" id="CHEBI:132124"/>
    </reaction>
</comment>
<keyword evidence="7 8" id="KW-0472">Membrane</keyword>
<comment type="function">
    <text evidence="8">NDH-1 shuttles electrons from NADH, via FMN and iron-sulfur (Fe-S) centers, to quinones in the respiratory chain. The immediate electron acceptor for the enzyme in this species is believed to be ubiquinone. Couples the redox reaction to proton translocation (for every two electrons transferred, four hydrogen ions are translocated across the cytoplasmic membrane), and thus conserves the redox energy in a proton gradient.</text>
</comment>
<dbReference type="STRING" id="765420.OSCT_2925"/>
<dbReference type="eggNOG" id="COG0713">
    <property type="taxonomic scope" value="Bacteria"/>
</dbReference>
<evidence type="ECO:0000313" key="9">
    <source>
        <dbReference type="EMBL" id="EFO79262.1"/>
    </source>
</evidence>
<comment type="subunit">
    <text evidence="8">NDH-1 is composed of 14 different subunits. Subunits NuoA, H, J, K, L, M, N constitute the membrane sector of the complex.</text>
</comment>
<dbReference type="GO" id="GO:0030964">
    <property type="term" value="C:NADH dehydrogenase complex"/>
    <property type="evidence" value="ECO:0007669"/>
    <property type="project" value="TreeGrafter"/>
</dbReference>
<dbReference type="GO" id="GO:0042773">
    <property type="term" value="P:ATP synthesis coupled electron transport"/>
    <property type="evidence" value="ECO:0007669"/>
    <property type="project" value="InterPro"/>
</dbReference>
<evidence type="ECO:0000256" key="7">
    <source>
        <dbReference type="ARBA" id="ARBA00023136"/>
    </source>
</evidence>
<dbReference type="GO" id="GO:0050136">
    <property type="term" value="F:NADH dehydrogenase (quinone) (non-electrogenic) activity"/>
    <property type="evidence" value="ECO:0007669"/>
    <property type="project" value="UniProtKB-UniRule"/>
</dbReference>
<evidence type="ECO:0000256" key="2">
    <source>
        <dbReference type="ARBA" id="ARBA00010519"/>
    </source>
</evidence>
<evidence type="ECO:0000256" key="5">
    <source>
        <dbReference type="ARBA" id="ARBA00022719"/>
    </source>
</evidence>
<comment type="caution">
    <text evidence="9">The sequence shown here is derived from an EMBL/GenBank/DDBJ whole genome shotgun (WGS) entry which is preliminary data.</text>
</comment>
<keyword evidence="4 8" id="KW-0812">Transmembrane</keyword>
<dbReference type="InterPro" id="IPR039428">
    <property type="entry name" value="NUOK/Mnh_C1-like"/>
</dbReference>
<evidence type="ECO:0000256" key="8">
    <source>
        <dbReference type="HAMAP-Rule" id="MF_01456"/>
    </source>
</evidence>
<evidence type="ECO:0000313" key="10">
    <source>
        <dbReference type="Proteomes" id="UP000054010"/>
    </source>
</evidence>